<protein>
    <submittedName>
        <fullName evidence="8">Alcohol dehydrogenase 1A</fullName>
    </submittedName>
</protein>
<dbReference type="SUPFAM" id="SSF50129">
    <property type="entry name" value="GroES-like"/>
    <property type="match status" value="2"/>
</dbReference>
<dbReference type="PANTHER" id="PTHR43880">
    <property type="entry name" value="ALCOHOL DEHYDROGENASE"/>
    <property type="match status" value="1"/>
</dbReference>
<dbReference type="Proteomes" id="UP001174909">
    <property type="component" value="Unassembled WGS sequence"/>
</dbReference>
<dbReference type="InterPro" id="IPR013149">
    <property type="entry name" value="ADH-like_C"/>
</dbReference>
<dbReference type="InterPro" id="IPR013154">
    <property type="entry name" value="ADH-like_N"/>
</dbReference>
<dbReference type="SUPFAM" id="SSF51735">
    <property type="entry name" value="NAD(P)-binding Rossmann-fold domains"/>
    <property type="match status" value="1"/>
</dbReference>
<dbReference type="EMBL" id="CASHTH010002528">
    <property type="protein sequence ID" value="CAI8031306.1"/>
    <property type="molecule type" value="Genomic_DNA"/>
</dbReference>
<evidence type="ECO:0000256" key="4">
    <source>
        <dbReference type="ARBA" id="ARBA00023002"/>
    </source>
</evidence>
<dbReference type="InterPro" id="IPR036291">
    <property type="entry name" value="NAD(P)-bd_dom_sf"/>
</dbReference>
<evidence type="ECO:0000256" key="5">
    <source>
        <dbReference type="ARBA" id="ARBA00023027"/>
    </source>
</evidence>
<keyword evidence="4" id="KW-0560">Oxidoreductase</keyword>
<dbReference type="GO" id="GO:0008270">
    <property type="term" value="F:zinc ion binding"/>
    <property type="evidence" value="ECO:0007669"/>
    <property type="project" value="InterPro"/>
</dbReference>
<dbReference type="GO" id="GO:0051903">
    <property type="term" value="F:S-(hydroxymethyl)glutathione dehydrogenase [NAD(P)+] activity"/>
    <property type="evidence" value="ECO:0007669"/>
    <property type="project" value="TreeGrafter"/>
</dbReference>
<keyword evidence="2 6" id="KW-0479">Metal-binding</keyword>
<dbReference type="AlphaFoldDB" id="A0AA35SM89"/>
<dbReference type="InterPro" id="IPR011032">
    <property type="entry name" value="GroES-like_sf"/>
</dbReference>
<dbReference type="PANTHER" id="PTHR43880:SF12">
    <property type="entry name" value="ALCOHOL DEHYDROGENASE CLASS-3"/>
    <property type="match status" value="1"/>
</dbReference>
<gene>
    <name evidence="8" type="ORF">GBAR_LOCUS17782</name>
</gene>
<keyword evidence="3 6" id="KW-0862">Zinc</keyword>
<evidence type="ECO:0000259" key="7">
    <source>
        <dbReference type="SMART" id="SM00829"/>
    </source>
</evidence>
<comment type="cofactor">
    <cofactor evidence="1 6">
        <name>Zn(2+)</name>
        <dbReference type="ChEBI" id="CHEBI:29105"/>
    </cofactor>
</comment>
<proteinExistence type="inferred from homology"/>
<reference evidence="8" key="1">
    <citation type="submission" date="2023-03" db="EMBL/GenBank/DDBJ databases">
        <authorList>
            <person name="Steffen K."/>
            <person name="Cardenas P."/>
        </authorList>
    </citation>
    <scope>NUCLEOTIDE SEQUENCE</scope>
</reference>
<feature type="domain" description="Enoyl reductase (ER)" evidence="7">
    <location>
        <begin position="8"/>
        <end position="324"/>
    </location>
</feature>
<comment type="caution">
    <text evidence="8">The sequence shown here is derived from an EMBL/GenBank/DDBJ whole genome shotgun (WGS) entry which is preliminary data.</text>
</comment>
<dbReference type="InterPro" id="IPR020843">
    <property type="entry name" value="ER"/>
</dbReference>
<dbReference type="InterPro" id="IPR002328">
    <property type="entry name" value="ADH_Zn_CS"/>
</dbReference>
<dbReference type="SMART" id="SM00829">
    <property type="entry name" value="PKS_ER"/>
    <property type="match status" value="1"/>
</dbReference>
<evidence type="ECO:0000256" key="1">
    <source>
        <dbReference type="ARBA" id="ARBA00001947"/>
    </source>
</evidence>
<evidence type="ECO:0000256" key="3">
    <source>
        <dbReference type="ARBA" id="ARBA00022833"/>
    </source>
</evidence>
<organism evidence="8 9">
    <name type="scientific">Geodia barretti</name>
    <name type="common">Barrett's horny sponge</name>
    <dbReference type="NCBI Taxonomy" id="519541"/>
    <lineage>
        <taxon>Eukaryota</taxon>
        <taxon>Metazoa</taxon>
        <taxon>Porifera</taxon>
        <taxon>Demospongiae</taxon>
        <taxon>Heteroscleromorpha</taxon>
        <taxon>Tetractinellida</taxon>
        <taxon>Astrophorina</taxon>
        <taxon>Geodiidae</taxon>
        <taxon>Geodia</taxon>
    </lineage>
</organism>
<comment type="similarity">
    <text evidence="6">Belongs to the zinc-containing alcohol dehydrogenase family.</text>
</comment>
<dbReference type="CDD" id="cd08279">
    <property type="entry name" value="Zn_ADH_class_III"/>
    <property type="match status" value="1"/>
</dbReference>
<keyword evidence="9" id="KW-1185">Reference proteome</keyword>
<name>A0AA35SM89_GEOBA</name>
<evidence type="ECO:0000256" key="2">
    <source>
        <dbReference type="ARBA" id="ARBA00022723"/>
    </source>
</evidence>
<evidence type="ECO:0000313" key="8">
    <source>
        <dbReference type="EMBL" id="CAI8031306.1"/>
    </source>
</evidence>
<keyword evidence="5" id="KW-0520">NAD</keyword>
<dbReference type="Gene3D" id="3.40.50.720">
    <property type="entry name" value="NAD(P)-binding Rossmann-like Domain"/>
    <property type="match status" value="1"/>
</dbReference>
<dbReference type="Gene3D" id="3.90.180.10">
    <property type="entry name" value="Medium-chain alcohol dehydrogenases, catalytic domain"/>
    <property type="match status" value="2"/>
</dbReference>
<dbReference type="Pfam" id="PF00107">
    <property type="entry name" value="ADH_zinc_N"/>
    <property type="match status" value="1"/>
</dbReference>
<dbReference type="GO" id="GO:0046294">
    <property type="term" value="P:formaldehyde catabolic process"/>
    <property type="evidence" value="ECO:0007669"/>
    <property type="project" value="TreeGrafter"/>
</dbReference>
<accession>A0AA35SM89</accession>
<dbReference type="GO" id="GO:0005829">
    <property type="term" value="C:cytosol"/>
    <property type="evidence" value="ECO:0007669"/>
    <property type="project" value="TreeGrafter"/>
</dbReference>
<evidence type="ECO:0000256" key="6">
    <source>
        <dbReference type="RuleBase" id="RU361277"/>
    </source>
</evidence>
<sequence length="330" mass="35020">MKAAIFRRAHEPLQIESVTVDKPRDREVLVRTAATGVCHSDLHYVDGDLPPRDHPMVMGHEGSGVVEAVGSAVTTVKPGDHVVACLSGFCGACPQCLSGHPNVCATGYVSRASATTPRLSLDGEPLIPFANVGSYAEQMLLHENSLVKIDRDIPLDRAALVGCGVLTGVGAALRTSGLQAGQTVAVFGCGGVGLSIIQGARIGGASRIIGIDKFPAKLERAHSLGATDVIDSSKGDTVAQLRELTGGQGVDHAFRGCRAIRPECKVQTSRMGSNQFRTDIPRYLEFYRQGRLNLDDMVSKRGRLEDINEAFRAMKAGEVARSVLTFDGAC</sequence>
<evidence type="ECO:0000313" key="9">
    <source>
        <dbReference type="Proteomes" id="UP001174909"/>
    </source>
</evidence>
<dbReference type="Pfam" id="PF08240">
    <property type="entry name" value="ADH_N"/>
    <property type="match status" value="1"/>
</dbReference>
<dbReference type="PROSITE" id="PS00059">
    <property type="entry name" value="ADH_ZINC"/>
    <property type="match status" value="1"/>
</dbReference>